<reference evidence="3" key="1">
    <citation type="submission" date="2020-05" db="EMBL/GenBank/DDBJ databases">
        <authorList>
            <person name="Rincon C."/>
            <person name="Sanders R I."/>
            <person name="Robbins C."/>
            <person name="Chaturvedi A."/>
        </authorList>
    </citation>
    <scope>NUCLEOTIDE SEQUENCE</scope>
    <source>
        <strain evidence="3">CHB12</strain>
    </source>
</reference>
<sequence>MEFTHCALKTLKLFFIQIAIHPCGEAREYYKAGELRTSLKNSKKDLVNIDLWQTYSTKLGKMAIENRVNKCEVLTTGIHAATGAVATEFPFKDENQETIDHGSNEQHTSQSFTEEEVEREDIGELIDFYETRCLIVEGKHFEILRE</sequence>
<evidence type="ECO:0000313" key="4">
    <source>
        <dbReference type="Proteomes" id="UP000684084"/>
    </source>
</evidence>
<evidence type="ECO:0000256" key="2">
    <source>
        <dbReference type="SAM" id="SignalP"/>
    </source>
</evidence>
<organism evidence="3 4">
    <name type="scientific">Rhizophagus irregularis</name>
    <dbReference type="NCBI Taxonomy" id="588596"/>
    <lineage>
        <taxon>Eukaryota</taxon>
        <taxon>Fungi</taxon>
        <taxon>Fungi incertae sedis</taxon>
        <taxon>Mucoromycota</taxon>
        <taxon>Glomeromycotina</taxon>
        <taxon>Glomeromycetes</taxon>
        <taxon>Glomerales</taxon>
        <taxon>Glomeraceae</taxon>
        <taxon>Rhizophagus</taxon>
    </lineage>
</organism>
<feature type="region of interest" description="Disordered" evidence="1">
    <location>
        <begin position="97"/>
        <end position="116"/>
    </location>
</feature>
<dbReference type="AlphaFoldDB" id="A0A915ZNZ7"/>
<dbReference type="OrthoDB" id="2374421at2759"/>
<dbReference type="EMBL" id="CAGKOT010000053">
    <property type="protein sequence ID" value="CAB5385247.1"/>
    <property type="molecule type" value="Genomic_DNA"/>
</dbReference>
<feature type="chain" id="PRO_5037148499" evidence="2">
    <location>
        <begin position="27"/>
        <end position="146"/>
    </location>
</feature>
<comment type="caution">
    <text evidence="3">The sequence shown here is derived from an EMBL/GenBank/DDBJ whole genome shotgun (WGS) entry which is preliminary data.</text>
</comment>
<dbReference type="Proteomes" id="UP000684084">
    <property type="component" value="Unassembled WGS sequence"/>
</dbReference>
<evidence type="ECO:0000256" key="1">
    <source>
        <dbReference type="SAM" id="MobiDB-lite"/>
    </source>
</evidence>
<feature type="signal peptide" evidence="2">
    <location>
        <begin position="1"/>
        <end position="26"/>
    </location>
</feature>
<accession>A0A915ZNZ7</accession>
<keyword evidence="2" id="KW-0732">Signal</keyword>
<gene>
    <name evidence="3" type="ORF">CHRIB12_LOCUS19209</name>
</gene>
<dbReference type="VEuPathDB" id="FungiDB:RhiirFUN_002350"/>
<evidence type="ECO:0000313" key="3">
    <source>
        <dbReference type="EMBL" id="CAB5385247.1"/>
    </source>
</evidence>
<name>A0A915ZNZ7_9GLOM</name>
<proteinExistence type="predicted"/>
<protein>
    <submittedName>
        <fullName evidence="3">Uncharacterized protein</fullName>
    </submittedName>
</protein>